<dbReference type="GO" id="GO:0006633">
    <property type="term" value="P:fatty acid biosynthetic process"/>
    <property type="evidence" value="ECO:0007669"/>
    <property type="project" value="TreeGrafter"/>
</dbReference>
<proteinExistence type="inferred from homology"/>
<dbReference type="SUPFAM" id="SSF51735">
    <property type="entry name" value="NAD(P)-binding Rossmann-fold domains"/>
    <property type="match status" value="1"/>
</dbReference>
<dbReference type="AlphaFoldDB" id="A0A2H0CT31"/>
<dbReference type="PRINTS" id="PR00080">
    <property type="entry name" value="SDRFAMILY"/>
</dbReference>
<dbReference type="EMBL" id="PCTL01000032">
    <property type="protein sequence ID" value="PIP73047.1"/>
    <property type="molecule type" value="Genomic_DNA"/>
</dbReference>
<dbReference type="PANTHER" id="PTHR42760">
    <property type="entry name" value="SHORT-CHAIN DEHYDROGENASES/REDUCTASES FAMILY MEMBER"/>
    <property type="match status" value="1"/>
</dbReference>
<dbReference type="InterPro" id="IPR002347">
    <property type="entry name" value="SDR_fam"/>
</dbReference>
<name>A0A2H0CT31_9BACT</name>
<accession>A0A2H0CT31</accession>
<dbReference type="InterPro" id="IPR036291">
    <property type="entry name" value="NAD(P)-bd_dom_sf"/>
</dbReference>
<dbReference type="FunFam" id="3.40.50.720:FF:000173">
    <property type="entry name" value="3-oxoacyl-[acyl-carrier protein] reductase"/>
    <property type="match status" value="1"/>
</dbReference>
<gene>
    <name evidence="3" type="ORF">COW88_03190</name>
</gene>
<protein>
    <submittedName>
        <fullName evidence="3">Beta-ketoacyl-ACP reductase</fullName>
    </submittedName>
</protein>
<evidence type="ECO:0000313" key="3">
    <source>
        <dbReference type="EMBL" id="PIP73047.1"/>
    </source>
</evidence>
<keyword evidence="2" id="KW-0560">Oxidoreductase</keyword>
<dbReference type="Proteomes" id="UP000230638">
    <property type="component" value="Unassembled WGS sequence"/>
</dbReference>
<dbReference type="Pfam" id="PF13561">
    <property type="entry name" value="adh_short_C2"/>
    <property type="match status" value="1"/>
</dbReference>
<dbReference type="Gene3D" id="3.40.50.720">
    <property type="entry name" value="NAD(P)-binding Rossmann-like Domain"/>
    <property type="match status" value="1"/>
</dbReference>
<sequence>MSLQTSRRFLKKRRDSMPCETDSKRIVAITGAGGIGKEAARRFLESGDDVILLEHPAKIEEALQTAESLRGETGNSCIAYPCDISDRKAVKQAFEAHEREFSAIHVLVNTAGIMPDAKPLIKMDWDEMETWYDKILSVNLKGTIYTMRAVLPIMRKQNYGRIVNCASIAAFGGDAGNFYSVSKAAVARLTARVAIEAVGGKNGATYNIRINAVAPGIIQTPMTDDVPEKFMEPYLNRTPIHRKGTAQEVAYWIHFLASDENTLCLGQTITLDGGWSIA</sequence>
<comment type="similarity">
    <text evidence="1">Belongs to the short-chain dehydrogenases/reductases (SDR) family.</text>
</comment>
<dbReference type="PRINTS" id="PR00081">
    <property type="entry name" value="GDHRDH"/>
</dbReference>
<dbReference type="GO" id="GO:0048038">
    <property type="term" value="F:quinone binding"/>
    <property type="evidence" value="ECO:0007669"/>
    <property type="project" value="TreeGrafter"/>
</dbReference>
<reference evidence="3 4" key="1">
    <citation type="submission" date="2017-09" db="EMBL/GenBank/DDBJ databases">
        <title>Depth-based differentiation of microbial function through sediment-hosted aquifers and enrichment of novel symbionts in the deep terrestrial subsurface.</title>
        <authorList>
            <person name="Probst A.J."/>
            <person name="Ladd B."/>
            <person name="Jarett J.K."/>
            <person name="Geller-Mcgrath D.E."/>
            <person name="Sieber C.M."/>
            <person name="Emerson J.B."/>
            <person name="Anantharaman K."/>
            <person name="Thomas B.C."/>
            <person name="Malmstrom R."/>
            <person name="Stieglmeier M."/>
            <person name="Klingl A."/>
            <person name="Woyke T."/>
            <person name="Ryan C.M."/>
            <person name="Banfield J.F."/>
        </authorList>
    </citation>
    <scope>NUCLEOTIDE SEQUENCE [LARGE SCALE GENOMIC DNA]</scope>
    <source>
        <strain evidence="3">CG22_combo_CG10-13_8_21_14_all_47_15</strain>
    </source>
</reference>
<evidence type="ECO:0000313" key="4">
    <source>
        <dbReference type="Proteomes" id="UP000230638"/>
    </source>
</evidence>
<organism evidence="3 4">
    <name type="scientific">Candidatus Lloydbacteria bacterium CG22_combo_CG10-13_8_21_14_all_47_15</name>
    <dbReference type="NCBI Taxonomy" id="1974635"/>
    <lineage>
        <taxon>Bacteria</taxon>
        <taxon>Candidatus Lloydiibacteriota</taxon>
    </lineage>
</organism>
<evidence type="ECO:0000256" key="1">
    <source>
        <dbReference type="ARBA" id="ARBA00006484"/>
    </source>
</evidence>
<comment type="caution">
    <text evidence="3">The sequence shown here is derived from an EMBL/GenBank/DDBJ whole genome shotgun (WGS) entry which is preliminary data.</text>
</comment>
<evidence type="ECO:0000256" key="2">
    <source>
        <dbReference type="ARBA" id="ARBA00023002"/>
    </source>
</evidence>
<dbReference type="PANTHER" id="PTHR42760:SF133">
    <property type="entry name" value="3-OXOACYL-[ACYL-CARRIER-PROTEIN] REDUCTASE"/>
    <property type="match status" value="1"/>
</dbReference>
<dbReference type="GO" id="GO:0016616">
    <property type="term" value="F:oxidoreductase activity, acting on the CH-OH group of donors, NAD or NADP as acceptor"/>
    <property type="evidence" value="ECO:0007669"/>
    <property type="project" value="TreeGrafter"/>
</dbReference>